<dbReference type="Pfam" id="PF00037">
    <property type="entry name" value="Fer4"/>
    <property type="match status" value="1"/>
</dbReference>
<comment type="caution">
    <text evidence="5">The sequence shown here is derived from an EMBL/GenBank/DDBJ whole genome shotgun (WGS) entry which is preliminary data.</text>
</comment>
<dbReference type="InterPro" id="IPR004108">
    <property type="entry name" value="Fe_hydrogenase_lsu_C"/>
</dbReference>
<feature type="domain" description="4Fe-4S ferredoxin-type" evidence="4">
    <location>
        <begin position="191"/>
        <end position="220"/>
    </location>
</feature>
<dbReference type="Proteomes" id="UP000886860">
    <property type="component" value="Unassembled WGS sequence"/>
</dbReference>
<dbReference type="PROSITE" id="PS51379">
    <property type="entry name" value="4FE4S_FER_2"/>
    <property type="match status" value="3"/>
</dbReference>
<dbReference type="InterPro" id="IPR009016">
    <property type="entry name" value="Fe_hydrogenase"/>
</dbReference>
<dbReference type="GO" id="GO:0051536">
    <property type="term" value="F:iron-sulfur cluster binding"/>
    <property type="evidence" value="ECO:0007669"/>
    <property type="project" value="UniProtKB-KW"/>
</dbReference>
<name>A0A9D1GI19_9FIRM</name>
<gene>
    <name evidence="5" type="ORF">IAB60_03835</name>
</gene>
<feature type="domain" description="4Fe-4S ferredoxin-type" evidence="4">
    <location>
        <begin position="145"/>
        <end position="174"/>
    </location>
</feature>
<dbReference type="Gene3D" id="3.40.50.1780">
    <property type="match status" value="1"/>
</dbReference>
<evidence type="ECO:0000259" key="4">
    <source>
        <dbReference type="PROSITE" id="PS51379"/>
    </source>
</evidence>
<reference evidence="5" key="2">
    <citation type="journal article" date="2021" name="PeerJ">
        <title>Extensive microbial diversity within the chicken gut microbiome revealed by metagenomics and culture.</title>
        <authorList>
            <person name="Gilroy R."/>
            <person name="Ravi A."/>
            <person name="Getino M."/>
            <person name="Pursley I."/>
            <person name="Horton D.L."/>
            <person name="Alikhan N.F."/>
            <person name="Baker D."/>
            <person name="Gharbi K."/>
            <person name="Hall N."/>
            <person name="Watson M."/>
            <person name="Adriaenssens E.M."/>
            <person name="Foster-Nyarko E."/>
            <person name="Jarju S."/>
            <person name="Secka A."/>
            <person name="Antonio M."/>
            <person name="Oren A."/>
            <person name="Chaudhuri R.R."/>
            <person name="La Ragione R."/>
            <person name="Hildebrand F."/>
            <person name="Pallen M.J."/>
        </authorList>
    </citation>
    <scope>NUCLEOTIDE SEQUENCE</scope>
    <source>
        <strain evidence="5">CHK123-3438</strain>
    </source>
</reference>
<evidence type="ECO:0000256" key="1">
    <source>
        <dbReference type="ARBA" id="ARBA00022723"/>
    </source>
</evidence>
<dbReference type="Gene3D" id="3.30.70.20">
    <property type="match status" value="2"/>
</dbReference>
<evidence type="ECO:0000256" key="3">
    <source>
        <dbReference type="ARBA" id="ARBA00023014"/>
    </source>
</evidence>
<keyword evidence="3" id="KW-0411">Iron-sulfur</keyword>
<reference evidence="5" key="1">
    <citation type="submission" date="2020-10" db="EMBL/GenBank/DDBJ databases">
        <authorList>
            <person name="Gilroy R."/>
        </authorList>
    </citation>
    <scope>NUCLEOTIDE SEQUENCE</scope>
    <source>
        <strain evidence="5">CHK123-3438</strain>
    </source>
</reference>
<dbReference type="Pfam" id="PF13237">
    <property type="entry name" value="Fer4_10"/>
    <property type="match status" value="1"/>
</dbReference>
<dbReference type="PANTHER" id="PTHR11615">
    <property type="entry name" value="NITRATE, FORMATE, IRON DEHYDROGENASE"/>
    <property type="match status" value="1"/>
</dbReference>
<dbReference type="NCBIfam" id="TIGR04105">
    <property type="entry name" value="FeFe_hydrog_B1"/>
    <property type="match status" value="1"/>
</dbReference>
<evidence type="ECO:0000256" key="2">
    <source>
        <dbReference type="ARBA" id="ARBA00023004"/>
    </source>
</evidence>
<protein>
    <submittedName>
        <fullName evidence="5">4Fe-4S dicluster domain-containing protein</fullName>
    </submittedName>
</protein>
<dbReference type="SUPFAM" id="SSF53920">
    <property type="entry name" value="Fe-only hydrogenase"/>
    <property type="match status" value="1"/>
</dbReference>
<sequence length="507" mass="55634">MRGVETRIQEIRHWIFREVARMAYHTEWPIDKRIEELPYKIIPGEVGNFRNDVFLERAIVGERLRLAMGLPCRGAGEHAPLSDNIEAADKPETYYTPPLINVIKFACNACTEKRVFVTDGCQGCLAHPCEEVCPKDAVKLNRTNGRARINDEKCIRCGKCADVCAYHAIIIQERPCAAACGVDAIHTDENGKADIDYDKCVSCGMCLVNCPFGAISDKSQIFQVIRAIQAGEKVYAAVAPAFVGQFGPKVTPGKLRAAMKALGFTDVFEVAIGADLCATQEAIDFVNEVPDKIPFMGTSCCPAWSVMAKKMFPEYANCISMALTPMTLTARLIKNRNKDAKVVFIGPCAAKKLEAMRKDIRSDVDFVLTFEEMAGIFDAKHVDIENIEEDPEGVNDASTDGRNFAVAGGVAKSVVDVIHQRFPDKEIKVVNAEGLRECRKMMTMAKTGKYNGYLLEGMACPGGCVAGAGTMQPIKKSQAAVNLYASKAKHKTSNETEHVKELDKLVD</sequence>
<dbReference type="Gene3D" id="3.40.950.10">
    <property type="entry name" value="Fe-only Hydrogenase (Larger Subunit), Chain L, domain 3"/>
    <property type="match status" value="2"/>
</dbReference>
<organism evidence="5 6">
    <name type="scientific">Candidatus Caccovicinus merdipullorum</name>
    <dbReference type="NCBI Taxonomy" id="2840724"/>
    <lineage>
        <taxon>Bacteria</taxon>
        <taxon>Bacillati</taxon>
        <taxon>Bacillota</taxon>
        <taxon>Clostridia</taxon>
        <taxon>Eubacteriales</taxon>
        <taxon>Candidatus Caccovicinus</taxon>
    </lineage>
</organism>
<keyword evidence="2" id="KW-0408">Iron</keyword>
<dbReference type="Pfam" id="PF02906">
    <property type="entry name" value="Fe_hyd_lg_C"/>
    <property type="match status" value="1"/>
</dbReference>
<dbReference type="InterPro" id="IPR017900">
    <property type="entry name" value="4Fe4S_Fe_S_CS"/>
</dbReference>
<dbReference type="GO" id="GO:0046872">
    <property type="term" value="F:metal ion binding"/>
    <property type="evidence" value="ECO:0007669"/>
    <property type="project" value="UniProtKB-KW"/>
</dbReference>
<keyword evidence="1" id="KW-0479">Metal-binding</keyword>
<evidence type="ECO:0000313" key="5">
    <source>
        <dbReference type="EMBL" id="HIT41228.1"/>
    </source>
</evidence>
<dbReference type="CDD" id="cd10549">
    <property type="entry name" value="MtMvhB_like"/>
    <property type="match status" value="1"/>
</dbReference>
<dbReference type="EMBL" id="DVKS01000064">
    <property type="protein sequence ID" value="HIT41228.1"/>
    <property type="molecule type" value="Genomic_DNA"/>
</dbReference>
<dbReference type="InterPro" id="IPR027631">
    <property type="entry name" value="Mono_FeFe_hydrog"/>
</dbReference>
<feature type="domain" description="4Fe-4S ferredoxin-type" evidence="4">
    <location>
        <begin position="112"/>
        <end position="143"/>
    </location>
</feature>
<evidence type="ECO:0000313" key="6">
    <source>
        <dbReference type="Proteomes" id="UP000886860"/>
    </source>
</evidence>
<dbReference type="SUPFAM" id="SSF54862">
    <property type="entry name" value="4Fe-4S ferredoxins"/>
    <property type="match status" value="1"/>
</dbReference>
<proteinExistence type="predicted"/>
<accession>A0A9D1GI19</accession>
<dbReference type="AlphaFoldDB" id="A0A9D1GI19"/>
<dbReference type="InterPro" id="IPR017896">
    <property type="entry name" value="4Fe4S_Fe-S-bd"/>
</dbReference>
<dbReference type="InterPro" id="IPR050340">
    <property type="entry name" value="Cytosolic_Fe-S_CAF"/>
</dbReference>
<dbReference type="PROSITE" id="PS00198">
    <property type="entry name" value="4FE4S_FER_1"/>
    <property type="match status" value="1"/>
</dbReference>